<evidence type="ECO:0000256" key="1">
    <source>
        <dbReference type="SAM" id="Phobius"/>
    </source>
</evidence>
<dbReference type="AlphaFoldDB" id="A0A845T0A7"/>
<evidence type="ECO:0000313" key="3">
    <source>
        <dbReference type="EMBL" id="NBI80363.1"/>
    </source>
</evidence>
<dbReference type="RefSeq" id="WP_160211043.1">
    <property type="nucleotide sequence ID" value="NZ_CAMUSJ010000110.1"/>
</dbReference>
<protein>
    <submittedName>
        <fullName evidence="4">YdcF family protein</fullName>
    </submittedName>
</protein>
<dbReference type="PANTHER" id="PTHR30336:SF4">
    <property type="entry name" value="ENVELOPE BIOGENESIS FACTOR ELYC"/>
    <property type="match status" value="1"/>
</dbReference>
<reference evidence="4 6" key="2">
    <citation type="submission" date="2019-06" db="EMBL/GenBank/DDBJ databases">
        <title>Draft genome sequences of 15 bacterial species constituting the stable defined intestinal microbiota of the GM15 gnotobiotic mouse model.</title>
        <authorList>
            <person name="Elie C."/>
            <person name="Mathieu A."/>
            <person name="Saliou A."/>
            <person name="Darnaud M."/>
            <person name="Leulier F."/>
            <person name="Tamellini A."/>
        </authorList>
    </citation>
    <scope>NUCLEOTIDE SEQUENCE [LARGE SCALE GENOMIC DNA]</scope>
    <source>
        <strain evidence="4 6">JM4-15</strain>
    </source>
</reference>
<dbReference type="EMBL" id="VIQT01000012">
    <property type="protein sequence ID" value="NDO39577.1"/>
    <property type="molecule type" value="Genomic_DNA"/>
</dbReference>
<dbReference type="InterPro" id="IPR014729">
    <property type="entry name" value="Rossmann-like_a/b/a_fold"/>
</dbReference>
<evidence type="ECO:0000259" key="2">
    <source>
        <dbReference type="Pfam" id="PF02698"/>
    </source>
</evidence>
<feature type="transmembrane region" description="Helical" evidence="1">
    <location>
        <begin position="33"/>
        <end position="53"/>
    </location>
</feature>
<keyword evidence="1" id="KW-0472">Membrane</keyword>
<gene>
    <name evidence="3" type="ORF">D3Z39_16155</name>
    <name evidence="4" type="ORF">FMM72_10030</name>
</gene>
<comment type="caution">
    <text evidence="4">The sequence shown here is derived from an EMBL/GenBank/DDBJ whole genome shotgun (WGS) entry which is preliminary data.</text>
</comment>
<dbReference type="Proteomes" id="UP000446348">
    <property type="component" value="Unassembled WGS sequence"/>
</dbReference>
<evidence type="ECO:0000313" key="5">
    <source>
        <dbReference type="Proteomes" id="UP000446348"/>
    </source>
</evidence>
<feature type="transmembrane region" description="Helical" evidence="1">
    <location>
        <begin position="87"/>
        <end position="112"/>
    </location>
</feature>
<proteinExistence type="predicted"/>
<dbReference type="PANTHER" id="PTHR30336">
    <property type="entry name" value="INNER MEMBRANE PROTEIN, PROBABLE PERMEASE"/>
    <property type="match status" value="1"/>
</dbReference>
<dbReference type="CDD" id="cd06259">
    <property type="entry name" value="YdcF-like"/>
    <property type="match status" value="1"/>
</dbReference>
<dbReference type="GO" id="GO:0005886">
    <property type="term" value="C:plasma membrane"/>
    <property type="evidence" value="ECO:0007669"/>
    <property type="project" value="TreeGrafter"/>
</dbReference>
<evidence type="ECO:0000313" key="6">
    <source>
        <dbReference type="Proteomes" id="UP000462501"/>
    </source>
</evidence>
<dbReference type="GO" id="GO:0043164">
    <property type="term" value="P:Gram-negative-bacterium-type cell wall biogenesis"/>
    <property type="evidence" value="ECO:0007669"/>
    <property type="project" value="TreeGrafter"/>
</dbReference>
<evidence type="ECO:0000313" key="4">
    <source>
        <dbReference type="EMBL" id="NDO39577.1"/>
    </source>
</evidence>
<accession>A0A845T0A7</accession>
<dbReference type="InterPro" id="IPR003848">
    <property type="entry name" value="DUF218"/>
</dbReference>
<keyword evidence="1" id="KW-1133">Transmembrane helix</keyword>
<keyword evidence="1" id="KW-0812">Transmembrane</keyword>
<dbReference type="OrthoDB" id="9782395at2"/>
<reference evidence="3 5" key="1">
    <citation type="submission" date="2018-08" db="EMBL/GenBank/DDBJ databases">
        <title>Murine metabolic-syndrome-specific gut microbial biobank.</title>
        <authorList>
            <person name="Liu C."/>
        </authorList>
    </citation>
    <scope>NUCLEOTIDE SEQUENCE [LARGE SCALE GENOMIC DNA]</scope>
    <source>
        <strain evidence="3 5">X69</strain>
    </source>
</reference>
<feature type="domain" description="DUF218" evidence="2">
    <location>
        <begin position="123"/>
        <end position="252"/>
    </location>
</feature>
<dbReference type="Pfam" id="PF02698">
    <property type="entry name" value="DUF218"/>
    <property type="match status" value="1"/>
</dbReference>
<name>A0A845T0A7_9FIRM</name>
<organism evidence="4 6">
    <name type="scientific">Anaerotruncus colihominis</name>
    <dbReference type="NCBI Taxonomy" id="169435"/>
    <lineage>
        <taxon>Bacteria</taxon>
        <taxon>Bacillati</taxon>
        <taxon>Bacillota</taxon>
        <taxon>Clostridia</taxon>
        <taxon>Eubacteriales</taxon>
        <taxon>Oscillospiraceae</taxon>
        <taxon>Anaerotruncus</taxon>
    </lineage>
</organism>
<dbReference type="Gene3D" id="3.40.50.620">
    <property type="entry name" value="HUPs"/>
    <property type="match status" value="1"/>
</dbReference>
<dbReference type="EMBL" id="QXWZ01000047">
    <property type="protein sequence ID" value="NBI80363.1"/>
    <property type="molecule type" value="Genomic_DNA"/>
</dbReference>
<dbReference type="GO" id="GO:0000270">
    <property type="term" value="P:peptidoglycan metabolic process"/>
    <property type="evidence" value="ECO:0007669"/>
    <property type="project" value="TreeGrafter"/>
</dbReference>
<sequence>MKSAFKKVAFLVGLFAIVCGIAPMPFGVFNSGVLTLVLFGLVLCALAVLWDAFPAAQGAPRVHRSLLFGAARLVPVRTARWWRGLRLAVSLVLAVAVLIGAVLSVLMIRYAWFTPPRTGESYTIVVLGSQSVDGKPSQILRLRLDAAYTYLTAHPNAPVVVTGGVDKGETISEAACMRDYLIARGLPAGRIYMEEQSRNTLENLCFSKELIAREQLPRELLIVTDGFHQLRGAVYAQAAGLKPCAAISSTTPWGLLPSYWVRECMALLRALVLQGNRLP</sequence>
<dbReference type="Proteomes" id="UP000462501">
    <property type="component" value="Unassembled WGS sequence"/>
</dbReference>
<dbReference type="InterPro" id="IPR051599">
    <property type="entry name" value="Cell_Envelope_Assoc"/>
</dbReference>